<name>A0ABS1HMN5_9BACT</name>
<reference evidence="7 8" key="1">
    <citation type="submission" date="2021-01" db="EMBL/GenBank/DDBJ databases">
        <title>Carboxyliciviraga sp.nov., isolated from coastal sediments.</title>
        <authorList>
            <person name="Lu D."/>
            <person name="Zhang T."/>
        </authorList>
    </citation>
    <scope>NUCLEOTIDE SEQUENCE [LARGE SCALE GENOMIC DNA]</scope>
    <source>
        <strain evidence="7 8">N1Y132</strain>
    </source>
</reference>
<dbReference type="RefSeq" id="WP_200466163.1">
    <property type="nucleotide sequence ID" value="NZ_JAENRR010000046.1"/>
</dbReference>
<proteinExistence type="inferred from homology"/>
<keyword evidence="4 6" id="KW-1133">Transmembrane helix</keyword>
<keyword evidence="6" id="KW-0592">Phosphate transport</keyword>
<gene>
    <name evidence="7" type="ORF">JIV24_16465</name>
</gene>
<feature type="transmembrane region" description="Helical" evidence="6">
    <location>
        <begin position="185"/>
        <end position="205"/>
    </location>
</feature>
<evidence type="ECO:0000256" key="5">
    <source>
        <dbReference type="ARBA" id="ARBA00023136"/>
    </source>
</evidence>
<evidence type="ECO:0000256" key="6">
    <source>
        <dbReference type="RuleBase" id="RU363058"/>
    </source>
</evidence>
<keyword evidence="5 6" id="KW-0472">Membrane</keyword>
<feature type="transmembrane region" description="Helical" evidence="6">
    <location>
        <begin position="148"/>
        <end position="173"/>
    </location>
</feature>
<feature type="transmembrane region" description="Helical" evidence="6">
    <location>
        <begin position="475"/>
        <end position="496"/>
    </location>
</feature>
<keyword evidence="8" id="KW-1185">Reference proteome</keyword>
<feature type="transmembrane region" description="Helical" evidence="6">
    <location>
        <begin position="502"/>
        <end position="521"/>
    </location>
</feature>
<keyword evidence="3 6" id="KW-0812">Transmembrane</keyword>
<comment type="similarity">
    <text evidence="6">Belongs to the inorganic phosphate transporter (PiT) (TC 2.A.20) family.</text>
</comment>
<feature type="transmembrane region" description="Helical" evidence="6">
    <location>
        <begin position="6"/>
        <end position="23"/>
    </location>
</feature>
<organism evidence="7 8">
    <name type="scientific">Carboxylicivirga marina</name>
    <dbReference type="NCBI Taxonomy" id="2800988"/>
    <lineage>
        <taxon>Bacteria</taxon>
        <taxon>Pseudomonadati</taxon>
        <taxon>Bacteroidota</taxon>
        <taxon>Bacteroidia</taxon>
        <taxon>Marinilabiliales</taxon>
        <taxon>Marinilabiliaceae</taxon>
        <taxon>Carboxylicivirga</taxon>
    </lineage>
</organism>
<sequence length="762" mass="86178">MTLIWIAVILLGLLAVVDLVVGVSNDAVNFLNAAIGSRAARRRLVYWVAAIGLLIGSLLSANMMEVARKGVIYPSSFAFTELMIVFVAVMLVDVILIDSFNTLGFPTSTTIAIVFELLGGAMALSIIKKQEARIDGITVEQMINTDKAFVILAGILLSIFLAFVVGIIVQFITRTIFSFNYQRRFKYLFALVGGLAITVIVFMILKKGLGNTSIFDTYDWYEHVVYFQTEILFGVFAFSTFIFLFLSLSFNIDVPRIVVLFGTFALAMSFAANDLVNFIGIPLSAIESFKEYIASGHSSPDTFSMAFINDNVVRKDIFNDYTYTGIFTLSAIIMTITLFKSKKARSVTETEVYLGRQTTGYERFEPSHLSRVIVRNFLHFHSLVISILPKKAVNFFDSRYQKDDTMEASTVDGVIYFDNVRAAVNLVVASILISLGTYMQFPLSTTFVVFMVAMGTSLADQAWGRESAVYRVSGVLSILGGWFFTACLAFIGAFIFTYIIWYGGWLAAIGLSIIAGVTLFLTRKYHSRKQEEKRLLKEEFQDEADNNLDHLKESGSEQIRRNLQEASKIFYLSLQGFIDEDVRQLHEAHNKALLLDKYTRSSKSKFFYAYAKVTEEGIDSGQYFIQAFDYLTELIGCLTNITQPLYEHIENQHKGMTKSQRIDLQELLDEMSGYFNHIIHVEKEQKFELVNEMISKQNFLISFQDSLRRNQIKRIQKGEGKTRVSILFMDVLAEIKNILLYSINLLKAHRDFTISYRSSNSG</sequence>
<feature type="transmembrane region" description="Helical" evidence="6">
    <location>
        <begin position="109"/>
        <end position="128"/>
    </location>
</feature>
<evidence type="ECO:0000256" key="3">
    <source>
        <dbReference type="ARBA" id="ARBA00022692"/>
    </source>
</evidence>
<evidence type="ECO:0000313" key="8">
    <source>
        <dbReference type="Proteomes" id="UP000605676"/>
    </source>
</evidence>
<feature type="transmembrane region" description="Helical" evidence="6">
    <location>
        <begin position="44"/>
        <end position="64"/>
    </location>
</feature>
<protein>
    <recommendedName>
        <fullName evidence="6">Phosphate transporter</fullName>
    </recommendedName>
</protein>
<comment type="caution">
    <text evidence="7">The sequence shown here is derived from an EMBL/GenBank/DDBJ whole genome shotgun (WGS) entry which is preliminary data.</text>
</comment>
<evidence type="ECO:0000313" key="7">
    <source>
        <dbReference type="EMBL" id="MBK3518942.1"/>
    </source>
</evidence>
<evidence type="ECO:0000256" key="4">
    <source>
        <dbReference type="ARBA" id="ARBA00022989"/>
    </source>
</evidence>
<feature type="transmembrane region" description="Helical" evidence="6">
    <location>
        <begin position="225"/>
        <end position="246"/>
    </location>
</feature>
<keyword evidence="2 6" id="KW-0813">Transport</keyword>
<dbReference type="PANTHER" id="PTHR11101:SF16">
    <property type="entry name" value="PHOSPHATE TRANSPORTER"/>
    <property type="match status" value="1"/>
</dbReference>
<feature type="transmembrane region" description="Helical" evidence="6">
    <location>
        <begin position="76"/>
        <end position="97"/>
    </location>
</feature>
<feature type="transmembrane region" description="Helical" evidence="6">
    <location>
        <begin position="258"/>
        <end position="281"/>
    </location>
</feature>
<comment type="subcellular location">
    <subcellularLocation>
        <location evidence="1 6">Membrane</location>
        <topology evidence="1 6">Multi-pass membrane protein</topology>
    </subcellularLocation>
</comment>
<dbReference type="EMBL" id="JAENRR010000046">
    <property type="protein sequence ID" value="MBK3518942.1"/>
    <property type="molecule type" value="Genomic_DNA"/>
</dbReference>
<dbReference type="InterPro" id="IPR001204">
    <property type="entry name" value="Phos_transporter"/>
</dbReference>
<feature type="transmembrane region" description="Helical" evidence="6">
    <location>
        <begin position="321"/>
        <end position="339"/>
    </location>
</feature>
<accession>A0ABS1HMN5</accession>
<evidence type="ECO:0000256" key="2">
    <source>
        <dbReference type="ARBA" id="ARBA00022448"/>
    </source>
</evidence>
<dbReference type="Proteomes" id="UP000605676">
    <property type="component" value="Unassembled WGS sequence"/>
</dbReference>
<dbReference type="PANTHER" id="PTHR11101">
    <property type="entry name" value="PHOSPHATE TRANSPORTER"/>
    <property type="match status" value="1"/>
</dbReference>
<dbReference type="Pfam" id="PF01384">
    <property type="entry name" value="PHO4"/>
    <property type="match status" value="1"/>
</dbReference>
<evidence type="ECO:0000256" key="1">
    <source>
        <dbReference type="ARBA" id="ARBA00004141"/>
    </source>
</evidence>